<dbReference type="EMBL" id="CACSLK010034598">
    <property type="protein sequence ID" value="CAA0841856.1"/>
    <property type="molecule type" value="Genomic_DNA"/>
</dbReference>
<keyword evidence="4" id="KW-1185">Reference proteome</keyword>
<dbReference type="Pfam" id="PF09133">
    <property type="entry name" value="SANTA"/>
    <property type="match status" value="1"/>
</dbReference>
<dbReference type="PANTHER" id="PTHR35311:SF1">
    <property type="entry name" value="PROTEIN EMBRYO DEFECTIVE 1674"/>
    <property type="match status" value="1"/>
</dbReference>
<feature type="region of interest" description="Disordered" evidence="1">
    <location>
        <begin position="147"/>
        <end position="170"/>
    </location>
</feature>
<comment type="caution">
    <text evidence="3">The sequence shown here is derived from an EMBL/GenBank/DDBJ whole genome shotgun (WGS) entry which is preliminary data.</text>
</comment>
<gene>
    <name evidence="3" type="ORF">SHERM_07731</name>
</gene>
<organism evidence="3 4">
    <name type="scientific">Striga hermonthica</name>
    <name type="common">Purple witchweed</name>
    <name type="synonym">Buchnera hermonthica</name>
    <dbReference type="NCBI Taxonomy" id="68872"/>
    <lineage>
        <taxon>Eukaryota</taxon>
        <taxon>Viridiplantae</taxon>
        <taxon>Streptophyta</taxon>
        <taxon>Embryophyta</taxon>
        <taxon>Tracheophyta</taxon>
        <taxon>Spermatophyta</taxon>
        <taxon>Magnoliopsida</taxon>
        <taxon>eudicotyledons</taxon>
        <taxon>Gunneridae</taxon>
        <taxon>Pentapetalae</taxon>
        <taxon>asterids</taxon>
        <taxon>lamiids</taxon>
        <taxon>Lamiales</taxon>
        <taxon>Orobanchaceae</taxon>
        <taxon>Buchnereae</taxon>
        <taxon>Striga</taxon>
    </lineage>
</organism>
<dbReference type="InterPro" id="IPR053090">
    <property type="entry name" value="Centromere_KNL-2_homolog"/>
</dbReference>
<dbReference type="OrthoDB" id="118550at2759"/>
<feature type="domain" description="SANTA" evidence="2">
    <location>
        <begin position="24"/>
        <end position="116"/>
    </location>
</feature>
<evidence type="ECO:0000259" key="2">
    <source>
        <dbReference type="Pfam" id="PF09133"/>
    </source>
</evidence>
<dbReference type="PANTHER" id="PTHR35311">
    <property type="entry name" value="KINETOCHORE-ASSOCIATED PROTEIN KNL-2 HOMOLOG"/>
    <property type="match status" value="1"/>
</dbReference>
<proteinExistence type="predicted"/>
<evidence type="ECO:0000256" key="1">
    <source>
        <dbReference type="SAM" id="MobiDB-lite"/>
    </source>
</evidence>
<reference evidence="3" key="1">
    <citation type="submission" date="2019-12" db="EMBL/GenBank/DDBJ databases">
        <authorList>
            <person name="Scholes J."/>
        </authorList>
    </citation>
    <scope>NUCLEOTIDE SEQUENCE</scope>
</reference>
<name>A0A9N7RRQ0_STRHE</name>
<accession>A0A9N7RRQ0</accession>
<dbReference type="Proteomes" id="UP001153555">
    <property type="component" value="Unassembled WGS sequence"/>
</dbReference>
<feature type="region of interest" description="Disordered" evidence="1">
    <location>
        <begin position="311"/>
        <end position="350"/>
    </location>
</feature>
<sequence length="550" mass="60497">MASPPPLDAHTTASTPKSHFKRTVCLADWWLVKAENDCQGRRLAVSGYTSRGNEAMRVFSSAPIMKRYDVFTVETADGICVMFKGFINKNLTEENGFPADVCNHFVYGFPPYWKELEETIMAESRNPSVDNCGKDLAAQYLQHEIDIPRAQRGNNNGSSAVPPGMAKNSDSVINGSEYKLSLSGLSPERFEKESYPRTRNVEDHTILDGHVDCGNTAMELLSDSSIEANIGVSAFTDKGLEDTRGDASGGIILACQLRNKPTGDLKEMELDKGNCRKAKLDKGVNNTSRESLSHTVGRARTRSMTRLRITEESKEKSGRTLPGLTMESDRVSSVGPKISTSVDCEPKEGRGSENFEVFEFIGDKDEIESSKTDVDCVKDEELEILRSCERDNDVRKVKNKGDINKAKSGGSSSTDLLAATDNREDNVVPDVHTLPDSAKSLDKKTRRKLENVTPKGEKGKVCISPQGMSFSRSKSGRLRMPSLEFWRNQRAVYDPDGTLTGIKGILPDQQGKGMFAEIHLVSEHAIMCIGGYFCLLVDHGGSTMPQKGKT</sequence>
<dbReference type="AlphaFoldDB" id="A0A9N7RRQ0"/>
<protein>
    <recommendedName>
        <fullName evidence="2">SANTA domain-containing protein</fullName>
    </recommendedName>
</protein>
<feature type="region of interest" description="Disordered" evidence="1">
    <location>
        <begin position="421"/>
        <end position="443"/>
    </location>
</feature>
<dbReference type="InterPro" id="IPR015216">
    <property type="entry name" value="SANTA"/>
</dbReference>
<evidence type="ECO:0000313" key="4">
    <source>
        <dbReference type="Proteomes" id="UP001153555"/>
    </source>
</evidence>
<evidence type="ECO:0000313" key="3">
    <source>
        <dbReference type="EMBL" id="CAA0841856.1"/>
    </source>
</evidence>